<keyword evidence="1" id="KW-0805">Transcription regulation</keyword>
<dbReference type="InterPro" id="IPR000524">
    <property type="entry name" value="Tscrpt_reg_HTH_GntR"/>
</dbReference>
<protein>
    <submittedName>
        <fullName evidence="5">GntR family transcriptional regulator</fullName>
    </submittedName>
</protein>
<dbReference type="PROSITE" id="PS50949">
    <property type="entry name" value="HTH_GNTR"/>
    <property type="match status" value="1"/>
</dbReference>
<dbReference type="PRINTS" id="PR00035">
    <property type="entry name" value="HTHGNTR"/>
</dbReference>
<dbReference type="InterPro" id="IPR008920">
    <property type="entry name" value="TF_FadR/GntR_C"/>
</dbReference>
<evidence type="ECO:0000256" key="1">
    <source>
        <dbReference type="ARBA" id="ARBA00023015"/>
    </source>
</evidence>
<dbReference type="CDD" id="cd07377">
    <property type="entry name" value="WHTH_GntR"/>
    <property type="match status" value="1"/>
</dbReference>
<name>A0A1B8S9I2_9MYCO</name>
<keyword evidence="6" id="KW-1185">Reference proteome</keyword>
<dbReference type="SMART" id="SM00895">
    <property type="entry name" value="FCD"/>
    <property type="match status" value="1"/>
</dbReference>
<dbReference type="SUPFAM" id="SSF48008">
    <property type="entry name" value="GntR ligand-binding domain-like"/>
    <property type="match status" value="1"/>
</dbReference>
<dbReference type="EMBL" id="LFOE01000086">
    <property type="protein sequence ID" value="OBY29393.1"/>
    <property type="molecule type" value="Genomic_DNA"/>
</dbReference>
<dbReference type="AlphaFoldDB" id="A0A1B8S9I2"/>
<reference evidence="5 6" key="1">
    <citation type="submission" date="2015-06" db="EMBL/GenBank/DDBJ databases">
        <title>Genome sequence of Mycobacterium kumamotonense strain Roo.</title>
        <authorList>
            <person name="Greninger A.L."/>
            <person name="Cunningham G."/>
            <person name="Miller S."/>
        </authorList>
    </citation>
    <scope>NUCLEOTIDE SEQUENCE [LARGE SCALE GENOMIC DNA]</scope>
    <source>
        <strain evidence="5 6">Roo</strain>
    </source>
</reference>
<dbReference type="Proteomes" id="UP000092668">
    <property type="component" value="Unassembled WGS sequence"/>
</dbReference>
<dbReference type="PANTHER" id="PTHR43537">
    <property type="entry name" value="TRANSCRIPTIONAL REGULATOR, GNTR FAMILY"/>
    <property type="match status" value="1"/>
</dbReference>
<feature type="domain" description="HTH gntR-type" evidence="4">
    <location>
        <begin position="13"/>
        <end position="81"/>
    </location>
</feature>
<dbReference type="SMART" id="SM00345">
    <property type="entry name" value="HTH_GNTR"/>
    <property type="match status" value="1"/>
</dbReference>
<proteinExistence type="predicted"/>
<dbReference type="InterPro" id="IPR011711">
    <property type="entry name" value="GntR_C"/>
</dbReference>
<dbReference type="Pfam" id="PF00392">
    <property type="entry name" value="GntR"/>
    <property type="match status" value="1"/>
</dbReference>
<evidence type="ECO:0000259" key="4">
    <source>
        <dbReference type="PROSITE" id="PS50949"/>
    </source>
</evidence>
<dbReference type="GO" id="GO:0003677">
    <property type="term" value="F:DNA binding"/>
    <property type="evidence" value="ECO:0007669"/>
    <property type="project" value="UniProtKB-KW"/>
</dbReference>
<evidence type="ECO:0000313" key="5">
    <source>
        <dbReference type="EMBL" id="OBY29393.1"/>
    </source>
</evidence>
<dbReference type="Gene3D" id="1.20.120.530">
    <property type="entry name" value="GntR ligand-binding domain-like"/>
    <property type="match status" value="1"/>
</dbReference>
<dbReference type="GO" id="GO:0003700">
    <property type="term" value="F:DNA-binding transcription factor activity"/>
    <property type="evidence" value="ECO:0007669"/>
    <property type="project" value="InterPro"/>
</dbReference>
<gene>
    <name evidence="5" type="ORF">ACT18_23305</name>
</gene>
<evidence type="ECO:0000256" key="2">
    <source>
        <dbReference type="ARBA" id="ARBA00023125"/>
    </source>
</evidence>
<accession>A0A1B8S9I2</accession>
<dbReference type="InterPro" id="IPR036390">
    <property type="entry name" value="WH_DNA-bd_sf"/>
</dbReference>
<dbReference type="Gene3D" id="1.10.10.10">
    <property type="entry name" value="Winged helix-like DNA-binding domain superfamily/Winged helix DNA-binding domain"/>
    <property type="match status" value="1"/>
</dbReference>
<comment type="caution">
    <text evidence="5">The sequence shown here is derived from an EMBL/GenBank/DDBJ whole genome shotgun (WGS) entry which is preliminary data.</text>
</comment>
<sequence>MNQSTPIPQPQRQRLDEQIATSIIEAIVDGAFPPGSVLPPERDLAEQLGVNRTSLRQALARLQHMGLIEARQGSGNLVREPAALTDPAIVEVLLRKLGPDFLAELLEIREALGLLIGDLAISRGTPEDLAALYPTLEFVRAADTPEALQAAELAFFGVLIHATHNRALALMFGWVQQGFGGRSHELTAAFDDVAAIQSALAGIADAATSRDAAQTAERMREHLQASGHRMLAAARHSGEG</sequence>
<evidence type="ECO:0000256" key="3">
    <source>
        <dbReference type="ARBA" id="ARBA00023163"/>
    </source>
</evidence>
<dbReference type="RefSeq" id="WP_065289734.1">
    <property type="nucleotide sequence ID" value="NZ_LFOE01000086.1"/>
</dbReference>
<keyword evidence="3" id="KW-0804">Transcription</keyword>
<dbReference type="Pfam" id="PF07729">
    <property type="entry name" value="FCD"/>
    <property type="match status" value="1"/>
</dbReference>
<evidence type="ECO:0000313" key="6">
    <source>
        <dbReference type="Proteomes" id="UP000092668"/>
    </source>
</evidence>
<keyword evidence="2" id="KW-0238">DNA-binding</keyword>
<organism evidence="5 6">
    <name type="scientific">Mycolicibacter kumamotonensis</name>
    <dbReference type="NCBI Taxonomy" id="354243"/>
    <lineage>
        <taxon>Bacteria</taxon>
        <taxon>Bacillati</taxon>
        <taxon>Actinomycetota</taxon>
        <taxon>Actinomycetes</taxon>
        <taxon>Mycobacteriales</taxon>
        <taxon>Mycobacteriaceae</taxon>
        <taxon>Mycolicibacter</taxon>
    </lineage>
</organism>
<dbReference type="InterPro" id="IPR036388">
    <property type="entry name" value="WH-like_DNA-bd_sf"/>
</dbReference>
<dbReference type="OrthoDB" id="9784718at2"/>
<dbReference type="SUPFAM" id="SSF46785">
    <property type="entry name" value="Winged helix' DNA-binding domain"/>
    <property type="match status" value="1"/>
</dbReference>
<dbReference type="PANTHER" id="PTHR43537:SF44">
    <property type="entry name" value="GNTR FAMILY REGULATORY PROTEIN"/>
    <property type="match status" value="1"/>
</dbReference>